<protein>
    <recommendedName>
        <fullName evidence="3">CCHC-type domain-containing protein</fullName>
    </recommendedName>
</protein>
<accession>A0A6G0Y0D3</accession>
<dbReference type="Proteomes" id="UP000478052">
    <property type="component" value="Unassembled WGS sequence"/>
</dbReference>
<dbReference type="PANTHER" id="PTHR36688">
    <property type="entry name" value="ENDO/EXONUCLEASE/PHOSPHATASE DOMAIN-CONTAINING PROTEIN"/>
    <property type="match status" value="1"/>
</dbReference>
<feature type="region of interest" description="Disordered" evidence="2">
    <location>
        <begin position="233"/>
        <end position="277"/>
    </location>
</feature>
<dbReference type="InterPro" id="IPR001878">
    <property type="entry name" value="Znf_CCHC"/>
</dbReference>
<dbReference type="GO" id="GO:0003824">
    <property type="term" value="F:catalytic activity"/>
    <property type="evidence" value="ECO:0007669"/>
    <property type="project" value="InterPro"/>
</dbReference>
<dbReference type="Gene3D" id="3.60.10.10">
    <property type="entry name" value="Endonuclease/exonuclease/phosphatase"/>
    <property type="match status" value="1"/>
</dbReference>
<dbReference type="Pfam" id="PF21788">
    <property type="entry name" value="TNP-like_GBD"/>
    <property type="match status" value="1"/>
</dbReference>
<dbReference type="Pfam" id="PF14529">
    <property type="entry name" value="Exo_endo_phos_2"/>
    <property type="match status" value="1"/>
</dbReference>
<proteinExistence type="predicted"/>
<keyword evidence="1" id="KW-0862">Zinc</keyword>
<dbReference type="InterPro" id="IPR036691">
    <property type="entry name" value="Endo/exonu/phosph_ase_sf"/>
</dbReference>
<dbReference type="PROSITE" id="PS50158">
    <property type="entry name" value="ZF_CCHC"/>
    <property type="match status" value="1"/>
</dbReference>
<dbReference type="InterPro" id="IPR052560">
    <property type="entry name" value="RdDP_mobile_element"/>
</dbReference>
<feature type="region of interest" description="Disordered" evidence="2">
    <location>
        <begin position="77"/>
        <end position="126"/>
    </location>
</feature>
<feature type="compositionally biased region" description="Basic and acidic residues" evidence="2">
    <location>
        <begin position="108"/>
        <end position="118"/>
    </location>
</feature>
<evidence type="ECO:0000256" key="2">
    <source>
        <dbReference type="SAM" id="MobiDB-lite"/>
    </source>
</evidence>
<keyword evidence="1" id="KW-0863">Zinc-finger</keyword>
<feature type="compositionally biased region" description="Basic residues" evidence="2">
    <location>
        <begin position="243"/>
        <end position="256"/>
    </location>
</feature>
<evidence type="ECO:0000313" key="5">
    <source>
        <dbReference type="Proteomes" id="UP000478052"/>
    </source>
</evidence>
<dbReference type="InterPro" id="IPR048366">
    <property type="entry name" value="TNP-like_GBD"/>
</dbReference>
<evidence type="ECO:0000313" key="4">
    <source>
        <dbReference type="EMBL" id="KAF0746746.1"/>
    </source>
</evidence>
<name>A0A6G0Y0D3_APHCR</name>
<dbReference type="GO" id="GO:0008270">
    <property type="term" value="F:zinc ion binding"/>
    <property type="evidence" value="ECO:0007669"/>
    <property type="project" value="UniProtKB-KW"/>
</dbReference>
<dbReference type="SUPFAM" id="SSF56219">
    <property type="entry name" value="DNase I-like"/>
    <property type="match status" value="1"/>
</dbReference>
<dbReference type="GO" id="GO:0003676">
    <property type="term" value="F:nucleic acid binding"/>
    <property type="evidence" value="ECO:0007669"/>
    <property type="project" value="InterPro"/>
</dbReference>
<feature type="non-terminal residue" evidence="4">
    <location>
        <position position="1"/>
    </location>
</feature>
<evidence type="ECO:0000259" key="3">
    <source>
        <dbReference type="PROSITE" id="PS50158"/>
    </source>
</evidence>
<dbReference type="OrthoDB" id="6625359at2759"/>
<dbReference type="InterPro" id="IPR005135">
    <property type="entry name" value="Endo/exonuclease/phosphatase"/>
</dbReference>
<sequence length="1304" mass="148270">KSKKICGDQVPLKFCNLPARKCAEHTNVYYLHDELSEDDQMRILRSPTNSPGVQNISYRRIDSHSSVVSVTDNTAMEVGSMEKLDGPSTSGTQKRHEPEPEIISLDNSAEKPKKTKLEEEPEENVGELNHLAHSELDYLKSMIENDSLSKRITVSMRKELTGSYNRICSIVRDITYKHAQLKGRYDELLKKINDNVAKPKNTQVIDEHAVAQPANEGTSYVSVTQRKSNVEPVRVSVQEGRPGKKTTNKQKLKGTKPKQTNAPIPKTAPNEVRQATREDTFQVVGRKNKNKIKTKTYIDLNTMRKPPAMPRFILKDSAGSGDYPKLWKSFWVVLRGKMKNPRLAVHRSRTKGPTILVPDNKDTEDILRGIELVSEIIPRKPRLILKGLDSSLSDEEVIQELLECNPELGLTDTDARDIRVAYHSGPRSGTVNDLVLEVSPEILRRIEGKKAYIGGIRSTLSLNHSVSQCFKCQKHGHTAKNCREEDQTCRNCAENHDSRTCQIKEYKCSNCKGKHKASSDSCPAKIAALKRLAKRTDFGQPLRVNLNKQMIASEQLRDICLKDKTDIILIQDPLIINGYVKGFEGCRQILSDDNPEAAIIITNNKIKAIKLGQFTTRYVAVARIGIGFNKDDVVIVSAYFRYNKPTTVFTELLTNISLANRRLLIGADCNGHSTRWHNDTTNTKGKIIEELIDDQGLRILNTPQDLKTYKRHEMGESNIDITLASTSIYGSIRGWTVTDRTDSDHRTLEFTLNLKRPKRKTENPGTRFNTDKADWDKFRLTLVGLKTQIQGNSVDEIASSLTKAIVQAAKFSMPTRGRAKSGIITPPWWTDELTESKRSLQRARREGLPDTNRQAYQRQRNQHLHKIRLAKMSSWREFSADMNVNRWGKAFKWAKSGSRKNPMPTTVKTSTGTYTTDLKDTLDTFLEAYLPEDQNTPAFVPYDHQVDNTPADSTNAQEVKEAIWKMKPGRAPGLDGITAKMLRVAWPVISDSITDLYDNCLRTAKFPNCWKKACLVIIPKGKGKNPLLTGSYRPISLLPTLVQSRLTLYNPKGRRYSYETKQFALTQTLVQDLIYFPLFFSTIHKLHSISLIVRVMISDLGSNFKNFLNTRHITPETPYFNVSGKEIVFMFDPPHLLKATRNNFFNYRFKSLNKVAEKIHLEEFYKLDKSQVHRLAPKLTDIHLNPNSFNQFISLKMHVKYASQIFSHTVVAWMTTLISSNNLPNTAFDTIEFIDNMDKLFDIFNSHPVSNKISDGNKIGSKRFCLPFTNSEDQKSFLNCMTNYFKNLEVQKFDALKNELDQHK</sequence>
<feature type="domain" description="CCHC-type" evidence="3">
    <location>
        <begin position="469"/>
        <end position="484"/>
    </location>
</feature>
<reference evidence="4 5" key="1">
    <citation type="submission" date="2019-08" db="EMBL/GenBank/DDBJ databases">
        <title>Whole genome of Aphis craccivora.</title>
        <authorList>
            <person name="Voronova N.V."/>
            <person name="Shulinski R.S."/>
            <person name="Bandarenka Y.V."/>
            <person name="Zhorov D.G."/>
            <person name="Warner D."/>
        </authorList>
    </citation>
    <scope>NUCLEOTIDE SEQUENCE [LARGE SCALE GENOMIC DNA]</scope>
    <source>
        <strain evidence="4">180601</strain>
        <tissue evidence="4">Whole Body</tissue>
    </source>
</reference>
<keyword evidence="1" id="KW-0479">Metal-binding</keyword>
<evidence type="ECO:0000256" key="1">
    <source>
        <dbReference type="PROSITE-ProRule" id="PRU00047"/>
    </source>
</evidence>
<dbReference type="EMBL" id="VUJU01007093">
    <property type="protein sequence ID" value="KAF0746746.1"/>
    <property type="molecule type" value="Genomic_DNA"/>
</dbReference>
<comment type="caution">
    <text evidence="4">The sequence shown here is derived from an EMBL/GenBank/DDBJ whole genome shotgun (WGS) entry which is preliminary data.</text>
</comment>
<keyword evidence="5" id="KW-1185">Reference proteome</keyword>
<gene>
    <name evidence="4" type="ORF">FWK35_00025544</name>
</gene>
<organism evidence="4 5">
    <name type="scientific">Aphis craccivora</name>
    <name type="common">Cowpea aphid</name>
    <dbReference type="NCBI Taxonomy" id="307492"/>
    <lineage>
        <taxon>Eukaryota</taxon>
        <taxon>Metazoa</taxon>
        <taxon>Ecdysozoa</taxon>
        <taxon>Arthropoda</taxon>
        <taxon>Hexapoda</taxon>
        <taxon>Insecta</taxon>
        <taxon>Pterygota</taxon>
        <taxon>Neoptera</taxon>
        <taxon>Paraneoptera</taxon>
        <taxon>Hemiptera</taxon>
        <taxon>Sternorrhyncha</taxon>
        <taxon>Aphidomorpha</taxon>
        <taxon>Aphidoidea</taxon>
        <taxon>Aphididae</taxon>
        <taxon>Aphidini</taxon>
        <taxon>Aphis</taxon>
        <taxon>Aphis</taxon>
    </lineage>
</organism>
<dbReference type="PANTHER" id="PTHR36688:SF2">
    <property type="entry name" value="ENDONUCLEASE_EXONUCLEASE_PHOSPHATASE DOMAIN-CONTAINING PROTEIN"/>
    <property type="match status" value="1"/>
</dbReference>